<feature type="compositionally biased region" description="Acidic residues" evidence="8">
    <location>
        <begin position="627"/>
        <end position="639"/>
    </location>
</feature>
<keyword evidence="7" id="KW-0539">Nucleus</keyword>
<evidence type="ECO:0000259" key="10">
    <source>
        <dbReference type="SMART" id="SM01098"/>
    </source>
</evidence>
<feature type="region of interest" description="Disordered" evidence="8">
    <location>
        <begin position="616"/>
        <end position="639"/>
    </location>
</feature>
<dbReference type="CDD" id="cd16292">
    <property type="entry name" value="CPSF3-like_MBL-fold"/>
    <property type="match status" value="1"/>
</dbReference>
<dbReference type="SUPFAM" id="SSF56281">
    <property type="entry name" value="Metallo-hydrolase/oxidoreductase"/>
    <property type="match status" value="1"/>
</dbReference>
<accession>A0A9P4Y4N4</accession>
<comment type="similarity">
    <text evidence="2">Belongs to the metallo-beta-lactamase superfamily. RNA-metabolizing metallo-beta-lactamase-like family. CPSF2/YSH1 subfamily.</text>
</comment>
<organism evidence="11 12">
    <name type="scientific">Cryphonectria parasitica (strain ATCC 38755 / EP155)</name>
    <dbReference type="NCBI Taxonomy" id="660469"/>
    <lineage>
        <taxon>Eukaryota</taxon>
        <taxon>Fungi</taxon>
        <taxon>Dikarya</taxon>
        <taxon>Ascomycota</taxon>
        <taxon>Pezizomycotina</taxon>
        <taxon>Sordariomycetes</taxon>
        <taxon>Sordariomycetidae</taxon>
        <taxon>Diaporthales</taxon>
        <taxon>Cryphonectriaceae</taxon>
        <taxon>Cryphonectria-Endothia species complex</taxon>
        <taxon>Cryphonectria</taxon>
    </lineage>
</organism>
<keyword evidence="6" id="KW-0378">Hydrolase</keyword>
<keyword evidence="5" id="KW-0255">Endonuclease</keyword>
<dbReference type="PANTHER" id="PTHR11203:SF11">
    <property type="entry name" value="CLEAVAGE AND POLYADENYLATION SPECIFICITY FACTOR SUBUNIT 3"/>
    <property type="match status" value="1"/>
</dbReference>
<evidence type="ECO:0000256" key="4">
    <source>
        <dbReference type="ARBA" id="ARBA00022722"/>
    </source>
</evidence>
<dbReference type="GO" id="GO:0004521">
    <property type="term" value="F:RNA endonuclease activity"/>
    <property type="evidence" value="ECO:0007669"/>
    <property type="project" value="TreeGrafter"/>
</dbReference>
<evidence type="ECO:0000256" key="5">
    <source>
        <dbReference type="ARBA" id="ARBA00022759"/>
    </source>
</evidence>
<comment type="caution">
    <text evidence="11">The sequence shown here is derived from an EMBL/GenBank/DDBJ whole genome shotgun (WGS) entry which is preliminary data.</text>
</comment>
<reference evidence="11" key="1">
    <citation type="journal article" date="2020" name="Phytopathology">
        <title>Genome sequence of the chestnut blight fungus Cryphonectria parasitica EP155: A fundamental resource for an archetypical invasive plant pathogen.</title>
        <authorList>
            <person name="Crouch J.A."/>
            <person name="Dawe A."/>
            <person name="Aerts A."/>
            <person name="Barry K."/>
            <person name="Churchill A.C.L."/>
            <person name="Grimwood J."/>
            <person name="Hillman B."/>
            <person name="Milgroom M.G."/>
            <person name="Pangilinan J."/>
            <person name="Smith M."/>
            <person name="Salamov A."/>
            <person name="Schmutz J."/>
            <person name="Yadav J."/>
            <person name="Grigoriev I.V."/>
            <person name="Nuss D."/>
        </authorList>
    </citation>
    <scope>NUCLEOTIDE SEQUENCE</scope>
    <source>
        <strain evidence="11">EP155</strain>
    </source>
</reference>
<dbReference type="GO" id="GO:0003723">
    <property type="term" value="F:RNA binding"/>
    <property type="evidence" value="ECO:0007669"/>
    <property type="project" value="TreeGrafter"/>
</dbReference>
<feature type="domain" description="Pre-mRNA 3'-end-processing endonuclease polyadenylation factor C-term" evidence="10">
    <location>
        <begin position="551"/>
        <end position="869"/>
    </location>
</feature>
<dbReference type="EMBL" id="MU032347">
    <property type="protein sequence ID" value="KAF3766095.1"/>
    <property type="molecule type" value="Genomic_DNA"/>
</dbReference>
<feature type="compositionally biased region" description="Basic and acidic residues" evidence="8">
    <location>
        <begin position="616"/>
        <end position="626"/>
    </location>
</feature>
<feature type="region of interest" description="Disordered" evidence="8">
    <location>
        <begin position="774"/>
        <end position="803"/>
    </location>
</feature>
<dbReference type="Proteomes" id="UP000803844">
    <property type="component" value="Unassembled WGS sequence"/>
</dbReference>
<keyword evidence="4" id="KW-0540">Nuclease</keyword>
<comment type="subcellular location">
    <subcellularLocation>
        <location evidence="1">Nucleus</location>
    </subcellularLocation>
</comment>
<dbReference type="Gene3D" id="3.40.50.10890">
    <property type="match status" value="1"/>
</dbReference>
<dbReference type="GO" id="GO:0004534">
    <property type="term" value="F:5'-3' RNA exonuclease activity"/>
    <property type="evidence" value="ECO:0007669"/>
    <property type="project" value="TreeGrafter"/>
</dbReference>
<gene>
    <name evidence="11" type="ORF">M406DRAFT_290447</name>
</gene>
<dbReference type="InterPro" id="IPR021718">
    <property type="entry name" value="CPSF73-100_C"/>
</dbReference>
<dbReference type="GO" id="GO:0006397">
    <property type="term" value="P:mRNA processing"/>
    <property type="evidence" value="ECO:0007669"/>
    <property type="project" value="UniProtKB-KW"/>
</dbReference>
<protein>
    <submittedName>
        <fullName evidence="11">Endoribonuclease YSH1</fullName>
    </submittedName>
</protein>
<dbReference type="Pfam" id="PF11718">
    <property type="entry name" value="CPSF73-100_C"/>
    <property type="match status" value="1"/>
</dbReference>
<dbReference type="InterPro" id="IPR036866">
    <property type="entry name" value="RibonucZ/Hydroxyglut_hydro"/>
</dbReference>
<dbReference type="RefSeq" id="XP_040777056.1">
    <property type="nucleotide sequence ID" value="XM_040918903.1"/>
</dbReference>
<evidence type="ECO:0000256" key="1">
    <source>
        <dbReference type="ARBA" id="ARBA00004123"/>
    </source>
</evidence>
<feature type="compositionally biased region" description="Basic and acidic residues" evidence="8">
    <location>
        <begin position="779"/>
        <end position="788"/>
    </location>
</feature>
<dbReference type="SMART" id="SM01027">
    <property type="entry name" value="Beta-Casp"/>
    <property type="match status" value="1"/>
</dbReference>
<evidence type="ECO:0000259" key="9">
    <source>
        <dbReference type="SMART" id="SM01027"/>
    </source>
</evidence>
<dbReference type="Pfam" id="PF10996">
    <property type="entry name" value="Beta-Casp"/>
    <property type="match status" value="1"/>
</dbReference>
<dbReference type="PANTHER" id="PTHR11203">
    <property type="entry name" value="CLEAVAGE AND POLYADENYLATION SPECIFICITY FACTOR FAMILY MEMBER"/>
    <property type="match status" value="1"/>
</dbReference>
<feature type="compositionally biased region" description="Basic and acidic residues" evidence="8">
    <location>
        <begin position="704"/>
        <end position="715"/>
    </location>
</feature>
<evidence type="ECO:0000256" key="3">
    <source>
        <dbReference type="ARBA" id="ARBA00022664"/>
    </source>
</evidence>
<dbReference type="SMART" id="SM01098">
    <property type="entry name" value="CPSF73-100_C"/>
    <property type="match status" value="1"/>
</dbReference>
<proteinExistence type="inferred from homology"/>
<dbReference type="GO" id="GO:0005847">
    <property type="term" value="C:mRNA cleavage and polyadenylation specificity factor complex"/>
    <property type="evidence" value="ECO:0007669"/>
    <property type="project" value="TreeGrafter"/>
</dbReference>
<dbReference type="Pfam" id="PF16661">
    <property type="entry name" value="Lactamase_B_6"/>
    <property type="match status" value="1"/>
</dbReference>
<feature type="compositionally biased region" description="Acidic residues" evidence="8">
    <location>
        <begin position="789"/>
        <end position="803"/>
    </location>
</feature>
<evidence type="ECO:0000313" key="11">
    <source>
        <dbReference type="EMBL" id="KAF3766095.1"/>
    </source>
</evidence>
<dbReference type="InterPro" id="IPR050698">
    <property type="entry name" value="MBL"/>
</dbReference>
<evidence type="ECO:0000313" key="12">
    <source>
        <dbReference type="Proteomes" id="UP000803844"/>
    </source>
</evidence>
<dbReference type="Pfam" id="PF07521">
    <property type="entry name" value="RMMBL"/>
    <property type="match status" value="1"/>
</dbReference>
<keyword evidence="3" id="KW-0507">mRNA processing</keyword>
<feature type="domain" description="Beta-Casp" evidence="9">
    <location>
        <begin position="285"/>
        <end position="420"/>
    </location>
</feature>
<keyword evidence="12" id="KW-1185">Reference proteome</keyword>
<dbReference type="GeneID" id="63836032"/>
<dbReference type="FunFam" id="3.40.50.10890:FF:000004">
    <property type="entry name" value="Cleavage and polyadenylation specifity factor"/>
    <property type="match status" value="1"/>
</dbReference>
<feature type="region of interest" description="Disordered" evidence="8">
    <location>
        <begin position="699"/>
        <end position="723"/>
    </location>
</feature>
<dbReference type="InterPro" id="IPR001279">
    <property type="entry name" value="Metallo-B-lactamas"/>
</dbReference>
<name>A0A9P4Y4N4_CRYP1</name>
<dbReference type="InterPro" id="IPR011108">
    <property type="entry name" value="RMMBL"/>
</dbReference>
<dbReference type="Gene3D" id="3.60.15.10">
    <property type="entry name" value="Ribonuclease Z/Hydroxyacylglutathione hydrolase-like"/>
    <property type="match status" value="2"/>
</dbReference>
<evidence type="ECO:0000256" key="6">
    <source>
        <dbReference type="ARBA" id="ARBA00022801"/>
    </source>
</evidence>
<evidence type="ECO:0000256" key="7">
    <source>
        <dbReference type="ARBA" id="ARBA00023242"/>
    </source>
</evidence>
<dbReference type="OrthoDB" id="10249535at2759"/>
<dbReference type="InterPro" id="IPR022712">
    <property type="entry name" value="Beta_Casp"/>
</dbReference>
<evidence type="ECO:0000256" key="2">
    <source>
        <dbReference type="ARBA" id="ARBA00010624"/>
    </source>
</evidence>
<sequence>MASKRKASAMANAANEEPVDPSDELKFICLGGGNEVGRSCHIIQYKGKTVMLDAGQHPAYDGLAALPFFDDFDLSTVDVLLISHASSIVYCHTVCLSKQPPAAPHSFHVDHAASLPYVLAKTNFKGRVFMTHPTKAIYRWLIQDSVRVGNTSSNPTSQPVYTEQDHLNTFPQIEAIDYYTTHTISSIRITPYPAGHVLGAAMFLIEIAGLNLFFTGDYSREQDRHLVSAQVPRGVKIDVLITESTYGVASHVPRLEREQALMKSITGILNRGGRALLPVFALGRAQELLLILDEYWAKHAEFQKVPIYYASNLARKCMLVYQTYIGAMNDNIKRLFKERMAEAEATGDGAGKGGPWDFKYIRSLKSLDRFDDIGSCVMLASPGMLQSGVSRELLERWAPSDKNGVIITGYSVEGTMARQIMQEPEQIQAVVSRSAASARRAPGGETEKVMIPRRCSVQEYSFAAHVDGNENREFIEEVAAPVVILVHGEQHNMMRLKSKLLSLNSNKTVKVKVYSPKNCEELRIPFKQDKIAKVVGKLASIPPPSHLPTPEDDTQLITGVLVQNDFKLSLMAPEDLREYAGLTTTTMICKQRIRLSAAGIDLIKWGLEGTFGKIEELPEMQEKPEGEGDGETNGDAEPAEEEVDKIVAAYRIMSCVTMRYYSNGEVTIEWEGNLLNDSIADSVLTVLYSVECSPAAVKRSAQNSKHEHGHSHGGDESDEDGFKLPARNLHANITPEERLERLFLFLEAQFGADNVSPIAEPKLPAMPEQQAKIENGAAGKDEDAKMEGDGDGSDDEKDDEDDAQLEARKKAELERLHRIGIPVPGVAIKVDKMTAKIWLEDLEVECNHKAFGDRVRSVVERAVETIAPLTD</sequence>
<dbReference type="AlphaFoldDB" id="A0A9P4Y4N4"/>
<evidence type="ECO:0000256" key="8">
    <source>
        <dbReference type="SAM" id="MobiDB-lite"/>
    </source>
</evidence>